<evidence type="ECO:0000256" key="11">
    <source>
        <dbReference type="ARBA" id="ARBA00031982"/>
    </source>
</evidence>
<comment type="subcellular location">
    <subcellularLocation>
        <location evidence="2">Membrane</location>
        <topology evidence="2">Single-pass membrane protein</topology>
    </subcellularLocation>
</comment>
<dbReference type="InterPro" id="IPR036143">
    <property type="entry name" value="Cytochr_b6-f_cplx_su8_sf"/>
</dbReference>
<dbReference type="SUPFAM" id="SSF103451">
    <property type="entry name" value="PetN subunit of the cytochrome b6f complex"/>
    <property type="match status" value="1"/>
</dbReference>
<evidence type="ECO:0000313" key="14">
    <source>
        <dbReference type="EMBL" id="CAE8610314.1"/>
    </source>
</evidence>
<dbReference type="GO" id="GO:0017004">
    <property type="term" value="P:cytochrome complex assembly"/>
    <property type="evidence" value="ECO:0007669"/>
    <property type="project" value="InterPro"/>
</dbReference>
<evidence type="ECO:0000313" key="15">
    <source>
        <dbReference type="EMBL" id="CAE8668596.1"/>
    </source>
</evidence>
<dbReference type="Pfam" id="PF03742">
    <property type="entry name" value="PetN"/>
    <property type="match status" value="1"/>
</dbReference>
<comment type="function">
    <text evidence="1">Component of the cytochrome b6-f complex, which mediates electron transfer between photosystem II (PSII) and photosystem I (PSI), cyclic electron flow around PSI, and state transitions.</text>
</comment>
<evidence type="ECO:0000256" key="13">
    <source>
        <dbReference type="SAM" id="SignalP"/>
    </source>
</evidence>
<evidence type="ECO:0000256" key="6">
    <source>
        <dbReference type="ARBA" id="ARBA00022982"/>
    </source>
</evidence>
<dbReference type="OrthoDB" id="433901at2759"/>
<evidence type="ECO:0000313" key="16">
    <source>
        <dbReference type="Proteomes" id="UP000626109"/>
    </source>
</evidence>
<evidence type="ECO:0000256" key="3">
    <source>
        <dbReference type="ARBA" id="ARBA00010969"/>
    </source>
</evidence>
<gene>
    <name evidence="14" type="ORF">PGLA1383_LOCUS28139</name>
    <name evidence="15" type="ORF">PGLA2088_LOCUS16965</name>
</gene>
<keyword evidence="4" id="KW-0813">Transport</keyword>
<keyword evidence="6" id="KW-0249">Electron transport</keyword>
<comment type="caution">
    <text evidence="15">The sequence shown here is derived from an EMBL/GenBank/DDBJ whole genome shotgun (WGS) entry which is preliminary data.</text>
</comment>
<evidence type="ECO:0000256" key="12">
    <source>
        <dbReference type="SAM" id="Phobius"/>
    </source>
</evidence>
<evidence type="ECO:0000256" key="10">
    <source>
        <dbReference type="ARBA" id="ARBA00031459"/>
    </source>
</evidence>
<feature type="transmembrane region" description="Helical" evidence="12">
    <location>
        <begin position="80"/>
        <end position="99"/>
    </location>
</feature>
<keyword evidence="7 12" id="KW-1133">Transmembrane helix</keyword>
<keyword evidence="13" id="KW-0732">Signal</keyword>
<dbReference type="GO" id="GO:0016020">
    <property type="term" value="C:membrane"/>
    <property type="evidence" value="ECO:0007669"/>
    <property type="project" value="UniProtKB-SubCell"/>
</dbReference>
<dbReference type="EMBL" id="CAJNNW010021883">
    <property type="protein sequence ID" value="CAE8668596.1"/>
    <property type="molecule type" value="Genomic_DNA"/>
</dbReference>
<comment type="subunit">
    <text evidence="9">The 4 large subunits of the cytochrome b6-f complex are cytochrome b6, subunit IV (17 kDa polypeptide, PetD), cytochrome f and the Rieske protein, while the 4 small subunits are PetG, PetL, PetM and PetN. The complex functions as a dimer.</text>
</comment>
<evidence type="ECO:0000256" key="8">
    <source>
        <dbReference type="ARBA" id="ARBA00023136"/>
    </source>
</evidence>
<evidence type="ECO:0000256" key="2">
    <source>
        <dbReference type="ARBA" id="ARBA00004167"/>
    </source>
</evidence>
<dbReference type="InterPro" id="IPR005497">
    <property type="entry name" value="Cytochrome_b6-f_cplx_su8"/>
</dbReference>
<name>A0A813J7H2_POLGL</name>
<reference evidence="15" key="1">
    <citation type="submission" date="2021-02" db="EMBL/GenBank/DDBJ databases">
        <authorList>
            <person name="Dougan E. K."/>
            <person name="Rhodes N."/>
            <person name="Thang M."/>
            <person name="Chan C."/>
        </authorList>
    </citation>
    <scope>NUCLEOTIDE SEQUENCE</scope>
</reference>
<accession>A0A813J7H2</accession>
<proteinExistence type="inferred from homology"/>
<evidence type="ECO:0000256" key="5">
    <source>
        <dbReference type="ARBA" id="ARBA00022692"/>
    </source>
</evidence>
<feature type="chain" id="PRO_5035682280" description="Cytochrome b6-f complex subunit PetN" evidence="13">
    <location>
        <begin position="29"/>
        <end position="104"/>
    </location>
</feature>
<organism evidence="15 16">
    <name type="scientific">Polarella glacialis</name>
    <name type="common">Dinoflagellate</name>
    <dbReference type="NCBI Taxonomy" id="89957"/>
    <lineage>
        <taxon>Eukaryota</taxon>
        <taxon>Sar</taxon>
        <taxon>Alveolata</taxon>
        <taxon>Dinophyceae</taxon>
        <taxon>Suessiales</taxon>
        <taxon>Suessiaceae</taxon>
        <taxon>Polarella</taxon>
    </lineage>
</organism>
<keyword evidence="5 12" id="KW-0812">Transmembrane</keyword>
<evidence type="ECO:0000256" key="7">
    <source>
        <dbReference type="ARBA" id="ARBA00022989"/>
    </source>
</evidence>
<dbReference type="Proteomes" id="UP000654075">
    <property type="component" value="Unassembled WGS sequence"/>
</dbReference>
<evidence type="ECO:0000256" key="4">
    <source>
        <dbReference type="ARBA" id="ARBA00022448"/>
    </source>
</evidence>
<evidence type="ECO:0000313" key="17">
    <source>
        <dbReference type="Proteomes" id="UP000654075"/>
    </source>
</evidence>
<feature type="signal peptide" evidence="13">
    <location>
        <begin position="1"/>
        <end position="28"/>
    </location>
</feature>
<evidence type="ECO:0000256" key="9">
    <source>
        <dbReference type="ARBA" id="ARBA00025834"/>
    </source>
</evidence>
<dbReference type="OMA" id="VNMAKVH"/>
<dbReference type="Proteomes" id="UP000626109">
    <property type="component" value="Unassembled WGS sequence"/>
</dbReference>
<keyword evidence="8 12" id="KW-0472">Membrane</keyword>
<keyword evidence="17" id="KW-1185">Reference proteome</keyword>
<dbReference type="EMBL" id="CAJNNV010024619">
    <property type="protein sequence ID" value="CAE8610314.1"/>
    <property type="molecule type" value="Genomic_DNA"/>
</dbReference>
<sequence>MARRSPLALVLAAAAAVCLLCCLRPAAPSTGFLAPPQSAALAAALASAVAPLPALAVSSQDLVESSVHLATNLPPFEDPALIWVWQLSCFSMSLALVVWGRNGF</sequence>
<dbReference type="GO" id="GO:0009512">
    <property type="term" value="C:cytochrome b6f complex"/>
    <property type="evidence" value="ECO:0007669"/>
    <property type="project" value="InterPro"/>
</dbReference>
<comment type="similarity">
    <text evidence="3">Belongs to the PetN family.</text>
</comment>
<protein>
    <recommendedName>
        <fullName evidence="10">Cytochrome b6-f complex subunit PetN</fullName>
    </recommendedName>
    <alternativeName>
        <fullName evidence="11">Cytochrome b6-f complex subunit VIII</fullName>
    </alternativeName>
</protein>
<evidence type="ECO:0000256" key="1">
    <source>
        <dbReference type="ARBA" id="ARBA00003068"/>
    </source>
</evidence>
<dbReference type="AlphaFoldDB" id="A0A813J7H2"/>